<reference evidence="2" key="1">
    <citation type="journal article" date="2015" name="Nat. Genet.">
        <title>The genome and transcriptome of the zoonotic hookworm Ancylostoma ceylanicum identify infection-specific gene families.</title>
        <authorList>
            <person name="Schwarz E.M."/>
            <person name="Hu Y."/>
            <person name="Antoshechkin I."/>
            <person name="Miller M.M."/>
            <person name="Sternberg P.W."/>
            <person name="Aroian R.V."/>
        </authorList>
    </citation>
    <scope>NUCLEOTIDE SEQUENCE</scope>
    <source>
        <strain evidence="2">HY135</strain>
    </source>
</reference>
<sequence length="68" mass="7479">MQFILQFNVSPRQLLLATENKNIGTVSVDGCGLSAASISTRATAMLIMESSSQRRIWVFLIADTFDVN</sequence>
<keyword evidence="2" id="KW-1185">Reference proteome</keyword>
<dbReference type="AlphaFoldDB" id="A0A016U8F4"/>
<gene>
    <name evidence="1" type="primary">Acey_s0050.g1979</name>
    <name evidence="1" type="ORF">Y032_0050g1979</name>
</gene>
<organism evidence="1 2">
    <name type="scientific">Ancylostoma ceylanicum</name>
    <dbReference type="NCBI Taxonomy" id="53326"/>
    <lineage>
        <taxon>Eukaryota</taxon>
        <taxon>Metazoa</taxon>
        <taxon>Ecdysozoa</taxon>
        <taxon>Nematoda</taxon>
        <taxon>Chromadorea</taxon>
        <taxon>Rhabditida</taxon>
        <taxon>Rhabditina</taxon>
        <taxon>Rhabditomorpha</taxon>
        <taxon>Strongyloidea</taxon>
        <taxon>Ancylostomatidae</taxon>
        <taxon>Ancylostomatinae</taxon>
        <taxon>Ancylostoma</taxon>
    </lineage>
</organism>
<evidence type="ECO:0000313" key="1">
    <source>
        <dbReference type="EMBL" id="EYC11564.1"/>
    </source>
</evidence>
<comment type="caution">
    <text evidence="1">The sequence shown here is derived from an EMBL/GenBank/DDBJ whole genome shotgun (WGS) entry which is preliminary data.</text>
</comment>
<accession>A0A016U8F4</accession>
<evidence type="ECO:0000313" key="2">
    <source>
        <dbReference type="Proteomes" id="UP000024635"/>
    </source>
</evidence>
<name>A0A016U8F4_9BILA</name>
<protein>
    <submittedName>
        <fullName evidence="1">Uncharacterized protein</fullName>
    </submittedName>
</protein>
<dbReference type="Proteomes" id="UP000024635">
    <property type="component" value="Unassembled WGS sequence"/>
</dbReference>
<proteinExistence type="predicted"/>
<dbReference type="EMBL" id="JARK01001386">
    <property type="protein sequence ID" value="EYC11564.1"/>
    <property type="molecule type" value="Genomic_DNA"/>
</dbReference>